<dbReference type="PANTHER" id="PTHR42085:SF1">
    <property type="entry name" value="F-BOX DOMAIN-CONTAINING PROTEIN"/>
    <property type="match status" value="1"/>
</dbReference>
<dbReference type="PANTHER" id="PTHR42085">
    <property type="entry name" value="F-BOX DOMAIN-CONTAINING PROTEIN"/>
    <property type="match status" value="1"/>
</dbReference>
<keyword evidence="2" id="KW-1185">Reference proteome</keyword>
<sequence>MSAPASLLTIPCELRNAIYYYIFTPPNNGADQTSPLESSTGSNDLATALALPQPSTPTSTTKPDPYDPLRLLLACRQIHSEAHLLALAHTSFHLHGETPYPCNFSALASPLRESKLRAIRHLTLETRIASLRAMNETWLGLPFGNPCLHLDTLTITPTRADCSRSAYAEVADLSQSHTLAYVFAETFKTLRNVGMVNGVQGVEVGWWEVWG</sequence>
<organism evidence="1 2">
    <name type="scientific">Saxophila tyrrhenica</name>
    <dbReference type="NCBI Taxonomy" id="1690608"/>
    <lineage>
        <taxon>Eukaryota</taxon>
        <taxon>Fungi</taxon>
        <taxon>Dikarya</taxon>
        <taxon>Ascomycota</taxon>
        <taxon>Pezizomycotina</taxon>
        <taxon>Dothideomycetes</taxon>
        <taxon>Dothideomycetidae</taxon>
        <taxon>Mycosphaerellales</taxon>
        <taxon>Extremaceae</taxon>
        <taxon>Saxophila</taxon>
    </lineage>
</organism>
<protein>
    <submittedName>
        <fullName evidence="1">Uncharacterized protein</fullName>
    </submittedName>
</protein>
<dbReference type="InterPro" id="IPR038883">
    <property type="entry name" value="AN11006-like"/>
</dbReference>
<evidence type="ECO:0000313" key="2">
    <source>
        <dbReference type="Proteomes" id="UP001337655"/>
    </source>
</evidence>
<evidence type="ECO:0000313" key="1">
    <source>
        <dbReference type="EMBL" id="KAK5175471.1"/>
    </source>
</evidence>
<dbReference type="GeneID" id="89921960"/>
<dbReference type="AlphaFoldDB" id="A0AAV9PNU0"/>
<name>A0AAV9PNU0_9PEZI</name>
<proteinExistence type="predicted"/>
<accession>A0AAV9PNU0</accession>
<dbReference type="EMBL" id="JAVRRT010000001">
    <property type="protein sequence ID" value="KAK5175471.1"/>
    <property type="molecule type" value="Genomic_DNA"/>
</dbReference>
<comment type="caution">
    <text evidence="1">The sequence shown here is derived from an EMBL/GenBank/DDBJ whole genome shotgun (WGS) entry which is preliminary data.</text>
</comment>
<dbReference type="Proteomes" id="UP001337655">
    <property type="component" value="Unassembled WGS sequence"/>
</dbReference>
<gene>
    <name evidence="1" type="ORF">LTR77_000610</name>
</gene>
<dbReference type="RefSeq" id="XP_064664109.1">
    <property type="nucleotide sequence ID" value="XM_064797875.1"/>
</dbReference>
<reference evidence="1 2" key="1">
    <citation type="submission" date="2023-08" db="EMBL/GenBank/DDBJ databases">
        <title>Black Yeasts Isolated from many extreme environments.</title>
        <authorList>
            <person name="Coleine C."/>
            <person name="Stajich J.E."/>
            <person name="Selbmann L."/>
        </authorList>
    </citation>
    <scope>NUCLEOTIDE SEQUENCE [LARGE SCALE GENOMIC DNA]</scope>
    <source>
        <strain evidence="1 2">CCFEE 5935</strain>
    </source>
</reference>